<name>A0ACC2P1Y4_9HYME</name>
<proteinExistence type="predicted"/>
<dbReference type="EMBL" id="CM056742">
    <property type="protein sequence ID" value="KAJ8677436.1"/>
    <property type="molecule type" value="Genomic_DNA"/>
</dbReference>
<keyword evidence="2" id="KW-1185">Reference proteome</keyword>
<evidence type="ECO:0000313" key="2">
    <source>
        <dbReference type="Proteomes" id="UP001239111"/>
    </source>
</evidence>
<organism evidence="1 2">
    <name type="scientific">Eretmocerus hayati</name>
    <dbReference type="NCBI Taxonomy" id="131215"/>
    <lineage>
        <taxon>Eukaryota</taxon>
        <taxon>Metazoa</taxon>
        <taxon>Ecdysozoa</taxon>
        <taxon>Arthropoda</taxon>
        <taxon>Hexapoda</taxon>
        <taxon>Insecta</taxon>
        <taxon>Pterygota</taxon>
        <taxon>Neoptera</taxon>
        <taxon>Endopterygota</taxon>
        <taxon>Hymenoptera</taxon>
        <taxon>Apocrita</taxon>
        <taxon>Proctotrupomorpha</taxon>
        <taxon>Chalcidoidea</taxon>
        <taxon>Aphelinidae</taxon>
        <taxon>Aphelininae</taxon>
        <taxon>Eretmocerus</taxon>
    </lineage>
</organism>
<gene>
    <name evidence="1" type="ORF">QAD02_013223</name>
</gene>
<evidence type="ECO:0000313" key="1">
    <source>
        <dbReference type="EMBL" id="KAJ8677436.1"/>
    </source>
</evidence>
<sequence length="224" mass="25397">MARRMSVAIPTIGNKDICLADRVSKFEHCHAVLLQYTDGSTEKGIHDSLSNVISKDKVHEEICLGLLMSILTDPYEAPTKYRDLTLLSRDGLAVIISNINQIIMDRYLKLTDVARRQVIWLVQEMMKTDVSNVDVPCSSLLRYAAGGDVSQRNISLIESLLDMFQDHNIWLDRFPVLIASVVYTFLRLIEDHSAIHLAALRQREVDFVITLLRGKIMDCLVIGR</sequence>
<protein>
    <submittedName>
        <fullName evidence="1">Uncharacterized protein</fullName>
    </submittedName>
</protein>
<dbReference type="Proteomes" id="UP001239111">
    <property type="component" value="Chromosome 2"/>
</dbReference>
<comment type="caution">
    <text evidence="1">The sequence shown here is derived from an EMBL/GenBank/DDBJ whole genome shotgun (WGS) entry which is preliminary data.</text>
</comment>
<accession>A0ACC2P1Y4</accession>
<reference evidence="1" key="1">
    <citation type="submission" date="2023-04" db="EMBL/GenBank/DDBJ databases">
        <title>A chromosome-level genome assembly of the parasitoid wasp Eretmocerus hayati.</title>
        <authorList>
            <person name="Zhong Y."/>
            <person name="Liu S."/>
            <person name="Liu Y."/>
        </authorList>
    </citation>
    <scope>NUCLEOTIDE SEQUENCE</scope>
    <source>
        <strain evidence="1">ZJU_SS_LIU_2023</strain>
    </source>
</reference>